<dbReference type="Proteomes" id="UP001208540">
    <property type="component" value="Unassembled WGS sequence"/>
</dbReference>
<dbReference type="Pfam" id="PF13302">
    <property type="entry name" value="Acetyltransf_3"/>
    <property type="match status" value="1"/>
</dbReference>
<keyword evidence="5" id="KW-1185">Reference proteome</keyword>
<reference evidence="3 5" key="1">
    <citation type="submission" date="2022-06" db="EMBL/GenBank/DDBJ databases">
        <title>Leptospira isolates from biofilms formed at urban environments.</title>
        <authorList>
            <person name="Ribeiro P.S."/>
            <person name="Sousa T."/>
            <person name="Carvalho N."/>
            <person name="Aburjaile F."/>
            <person name="Neves F."/>
            <person name="Oliveira D."/>
            <person name="Blanco L."/>
            <person name="Lima J."/>
            <person name="Costa F."/>
            <person name="Brenig B."/>
            <person name="Soares S."/>
            <person name="Ramos R."/>
            <person name="Goes-Neto A."/>
            <person name="Matiuzzi M."/>
            <person name="Azevedo V."/>
            <person name="Ristow P."/>
        </authorList>
    </citation>
    <scope>NUCLEOTIDE SEQUENCE</scope>
    <source>
        <strain evidence="2 5">VSF19</strain>
        <strain evidence="3">VSF20</strain>
    </source>
</reference>
<evidence type="ECO:0000313" key="5">
    <source>
        <dbReference type="Proteomes" id="UP001208912"/>
    </source>
</evidence>
<dbReference type="EMBL" id="JAMQPL010000004">
    <property type="protein sequence ID" value="MCW7530730.1"/>
    <property type="molecule type" value="Genomic_DNA"/>
</dbReference>
<proteinExistence type="predicted"/>
<evidence type="ECO:0000313" key="2">
    <source>
        <dbReference type="EMBL" id="MCW7526881.1"/>
    </source>
</evidence>
<dbReference type="EMBL" id="JAMQPM010000004">
    <property type="protein sequence ID" value="MCW7526881.1"/>
    <property type="molecule type" value="Genomic_DNA"/>
</dbReference>
<dbReference type="PROSITE" id="PS51186">
    <property type="entry name" value="GNAT"/>
    <property type="match status" value="1"/>
</dbReference>
<protein>
    <submittedName>
        <fullName evidence="3">GNAT family N-acetyltransferase</fullName>
    </submittedName>
</protein>
<organism evidence="3 4">
    <name type="scientific">Leptospira soteropolitanensis</name>
    <dbReference type="NCBI Taxonomy" id="2950025"/>
    <lineage>
        <taxon>Bacteria</taxon>
        <taxon>Pseudomonadati</taxon>
        <taxon>Spirochaetota</taxon>
        <taxon>Spirochaetia</taxon>
        <taxon>Leptospirales</taxon>
        <taxon>Leptospiraceae</taxon>
        <taxon>Leptospira</taxon>
    </lineage>
</organism>
<gene>
    <name evidence="2" type="ORF">ND861_11040</name>
    <name evidence="3" type="ORF">ND862_10925</name>
</gene>
<name>A0AAW5VKS9_9LEPT</name>
<sequence length="153" mass="17573">MNLVVRPATEDDCKLVFDWANEPEVRNASFHSEKIEWPEHTSWFLQKLKNPNSLILIFEVDGSSAGQIRFDKNIDEDFFLISFLIDKKFRGNSLGKDLIAKGIDYLVTKMPTPLLCVGFVKKDNIASQRAFLKNEFQLVSESDVSLKFEKTIL</sequence>
<evidence type="ECO:0000313" key="3">
    <source>
        <dbReference type="EMBL" id="MCW7530730.1"/>
    </source>
</evidence>
<dbReference type="GO" id="GO:0016747">
    <property type="term" value="F:acyltransferase activity, transferring groups other than amino-acyl groups"/>
    <property type="evidence" value="ECO:0007669"/>
    <property type="project" value="InterPro"/>
</dbReference>
<dbReference type="RefSeq" id="WP_265352086.1">
    <property type="nucleotide sequence ID" value="NZ_JAMQPL010000004.1"/>
</dbReference>
<dbReference type="Proteomes" id="UP001208912">
    <property type="component" value="Unassembled WGS sequence"/>
</dbReference>
<evidence type="ECO:0000313" key="4">
    <source>
        <dbReference type="Proteomes" id="UP001208540"/>
    </source>
</evidence>
<dbReference type="InterPro" id="IPR016181">
    <property type="entry name" value="Acyl_CoA_acyltransferase"/>
</dbReference>
<dbReference type="InterPro" id="IPR000182">
    <property type="entry name" value="GNAT_dom"/>
</dbReference>
<dbReference type="SUPFAM" id="SSF55729">
    <property type="entry name" value="Acyl-CoA N-acyltransferases (Nat)"/>
    <property type="match status" value="1"/>
</dbReference>
<accession>A0AAW5VKS9</accession>
<dbReference type="AlphaFoldDB" id="A0AAW5VKS9"/>
<dbReference type="Gene3D" id="3.40.630.30">
    <property type="match status" value="1"/>
</dbReference>
<feature type="domain" description="N-acetyltransferase" evidence="1">
    <location>
        <begin position="3"/>
        <end position="153"/>
    </location>
</feature>
<evidence type="ECO:0000259" key="1">
    <source>
        <dbReference type="PROSITE" id="PS51186"/>
    </source>
</evidence>
<comment type="caution">
    <text evidence="3">The sequence shown here is derived from an EMBL/GenBank/DDBJ whole genome shotgun (WGS) entry which is preliminary data.</text>
</comment>